<dbReference type="AlphaFoldDB" id="A0A1W0XEU3"/>
<keyword evidence="2" id="KW-1185">Reference proteome</keyword>
<sequence>MHLRSIHLGNSPSTGYMVMQFTFNYSLDQASKRYVDTFSGYTFAVAVSKMNAVLGADLLEGTMKCMLKLLRKKDGHFDPFTSMLVPVRANHKSFLDSDRFPIAVHFGLGVTQPYGEVILALIKHHHWKTTAVMNDKLTTAALSSRSFENCRAPLEQLDAERAFLQHHQILFDSYTEGFTAALKVAGEFSRDSVIFCGGNIVPL</sequence>
<comment type="caution">
    <text evidence="1">The sequence shown here is derived from an EMBL/GenBank/DDBJ whole genome shotgun (WGS) entry which is preliminary data.</text>
</comment>
<protein>
    <submittedName>
        <fullName evidence="1">Uncharacterized protein</fullName>
    </submittedName>
</protein>
<proteinExistence type="predicted"/>
<accession>A0A1W0XEU3</accession>
<evidence type="ECO:0000313" key="2">
    <source>
        <dbReference type="Proteomes" id="UP000192578"/>
    </source>
</evidence>
<organism evidence="1 2">
    <name type="scientific">Hypsibius exemplaris</name>
    <name type="common">Freshwater tardigrade</name>
    <dbReference type="NCBI Taxonomy" id="2072580"/>
    <lineage>
        <taxon>Eukaryota</taxon>
        <taxon>Metazoa</taxon>
        <taxon>Ecdysozoa</taxon>
        <taxon>Tardigrada</taxon>
        <taxon>Eutardigrada</taxon>
        <taxon>Parachela</taxon>
        <taxon>Hypsibioidea</taxon>
        <taxon>Hypsibiidae</taxon>
        <taxon>Hypsibius</taxon>
    </lineage>
</organism>
<dbReference type="EMBL" id="MTYJ01000001">
    <property type="protein sequence ID" value="OQV25993.1"/>
    <property type="molecule type" value="Genomic_DNA"/>
</dbReference>
<gene>
    <name evidence="1" type="ORF">BV898_00128</name>
</gene>
<evidence type="ECO:0000313" key="1">
    <source>
        <dbReference type="EMBL" id="OQV25993.1"/>
    </source>
</evidence>
<name>A0A1W0XEU3_HYPEX</name>
<dbReference type="Proteomes" id="UP000192578">
    <property type="component" value="Unassembled WGS sequence"/>
</dbReference>
<reference evidence="2" key="1">
    <citation type="submission" date="2017-01" db="EMBL/GenBank/DDBJ databases">
        <title>Comparative genomics of anhydrobiosis in the tardigrade Hypsibius dujardini.</title>
        <authorList>
            <person name="Yoshida Y."/>
            <person name="Koutsovoulos G."/>
            <person name="Laetsch D."/>
            <person name="Stevens L."/>
            <person name="Kumar S."/>
            <person name="Horikawa D."/>
            <person name="Ishino K."/>
            <person name="Komine S."/>
            <person name="Tomita M."/>
            <person name="Blaxter M."/>
            <person name="Arakawa K."/>
        </authorList>
    </citation>
    <scope>NUCLEOTIDE SEQUENCE [LARGE SCALE GENOMIC DNA]</scope>
    <source>
        <strain evidence="2">Z151</strain>
    </source>
</reference>